<dbReference type="EMBL" id="JACOAF010000036">
    <property type="protein sequence ID" value="MBC3541095.1"/>
    <property type="molecule type" value="Genomic_DNA"/>
</dbReference>
<comment type="caution">
    <text evidence="2">The sequence shown here is derived from an EMBL/GenBank/DDBJ whole genome shotgun (WGS) entry which is preliminary data.</text>
</comment>
<evidence type="ECO:0000313" key="2">
    <source>
        <dbReference type="EMBL" id="MBC3541095.1"/>
    </source>
</evidence>
<dbReference type="Proteomes" id="UP000659698">
    <property type="component" value="Unassembled WGS sequence"/>
</dbReference>
<proteinExistence type="predicted"/>
<gene>
    <name evidence="2" type="ORF">H7U12_15480</name>
</gene>
<evidence type="ECO:0000313" key="3">
    <source>
        <dbReference type="Proteomes" id="UP000659698"/>
    </source>
</evidence>
<name>A0ABR6VVX2_9BACT</name>
<evidence type="ECO:0000256" key="1">
    <source>
        <dbReference type="SAM" id="Phobius"/>
    </source>
</evidence>
<reference evidence="2 3" key="1">
    <citation type="journal article" date="2019" name="Int. J. Syst. Evol. Microbiol.">
        <title>Rufibacter sediminis sp. nov., isolated from freshwater lake sediment.</title>
        <authorList>
            <person name="Qu J.H."/>
            <person name="Zhang L.J."/>
            <person name="Fu Y.H."/>
            <person name="Li H.F."/>
        </authorList>
    </citation>
    <scope>NUCLEOTIDE SEQUENCE [LARGE SCALE GENOMIC DNA]</scope>
    <source>
        <strain evidence="2 3">H-1</strain>
    </source>
</reference>
<protein>
    <submittedName>
        <fullName evidence="2">Uncharacterized protein</fullName>
    </submittedName>
</protein>
<sequence>MRDVFIKVFLVGANILFYYVQQVAAAYVAFWLFGSGETFSRNADKVGVAFLVIHIGLIGYLFYKKRFVNNPLLFTLMALMTIAMYVYLNFYHASDYGY</sequence>
<keyword evidence="3" id="KW-1185">Reference proteome</keyword>
<accession>A0ABR6VVX2</accession>
<feature type="transmembrane region" description="Helical" evidence="1">
    <location>
        <begin position="12"/>
        <end position="34"/>
    </location>
</feature>
<dbReference type="RefSeq" id="WP_186639623.1">
    <property type="nucleotide sequence ID" value="NZ_JACOAF010000036.1"/>
</dbReference>
<feature type="transmembrane region" description="Helical" evidence="1">
    <location>
        <begin position="70"/>
        <end position="88"/>
    </location>
</feature>
<feature type="transmembrane region" description="Helical" evidence="1">
    <location>
        <begin position="46"/>
        <end position="63"/>
    </location>
</feature>
<keyword evidence="1" id="KW-0472">Membrane</keyword>
<organism evidence="2 3">
    <name type="scientific">Rufibacter sediminis</name>
    <dbReference type="NCBI Taxonomy" id="2762756"/>
    <lineage>
        <taxon>Bacteria</taxon>
        <taxon>Pseudomonadati</taxon>
        <taxon>Bacteroidota</taxon>
        <taxon>Cytophagia</taxon>
        <taxon>Cytophagales</taxon>
        <taxon>Hymenobacteraceae</taxon>
        <taxon>Rufibacter</taxon>
    </lineage>
</organism>
<keyword evidence="1" id="KW-0812">Transmembrane</keyword>
<keyword evidence="1" id="KW-1133">Transmembrane helix</keyword>